<dbReference type="SUPFAM" id="SSF48403">
    <property type="entry name" value="Ankyrin repeat"/>
    <property type="match status" value="1"/>
</dbReference>
<dbReference type="PROSITE" id="PS50297">
    <property type="entry name" value="ANK_REP_REGION"/>
    <property type="match status" value="1"/>
</dbReference>
<dbReference type="GeneID" id="94838995"/>
<keyword evidence="3" id="KW-1185">Reference proteome</keyword>
<organism evidence="2 3">
    <name type="scientific">Tritrichomonas foetus</name>
    <dbReference type="NCBI Taxonomy" id="1144522"/>
    <lineage>
        <taxon>Eukaryota</taxon>
        <taxon>Metamonada</taxon>
        <taxon>Parabasalia</taxon>
        <taxon>Tritrichomonadida</taxon>
        <taxon>Tritrichomonadidae</taxon>
        <taxon>Tritrichomonas</taxon>
    </lineage>
</organism>
<evidence type="ECO:0000256" key="1">
    <source>
        <dbReference type="PROSITE-ProRule" id="PRU00023"/>
    </source>
</evidence>
<protein>
    <submittedName>
        <fullName evidence="2">Uncharacterized protein</fullName>
    </submittedName>
</protein>
<dbReference type="AlphaFoldDB" id="A0A1J4KAA5"/>
<dbReference type="VEuPathDB" id="TrichDB:TRFO_25345"/>
<dbReference type="EMBL" id="MLAK01000721">
    <property type="protein sequence ID" value="OHT06598.1"/>
    <property type="molecule type" value="Genomic_DNA"/>
</dbReference>
<evidence type="ECO:0000313" key="2">
    <source>
        <dbReference type="EMBL" id="OHT06598.1"/>
    </source>
</evidence>
<dbReference type="Gene3D" id="1.25.40.20">
    <property type="entry name" value="Ankyrin repeat-containing domain"/>
    <property type="match status" value="1"/>
</dbReference>
<dbReference type="PANTHER" id="PTHR24159:SF5">
    <property type="entry name" value="ANK_REP_REGION DOMAIN-CONTAINING PROTEIN"/>
    <property type="match status" value="1"/>
</dbReference>
<accession>A0A1J4KAA5</accession>
<proteinExistence type="predicted"/>
<dbReference type="InterPro" id="IPR002110">
    <property type="entry name" value="Ankyrin_rpt"/>
</dbReference>
<keyword evidence="1" id="KW-0040">ANK repeat</keyword>
<dbReference type="Proteomes" id="UP000179807">
    <property type="component" value="Unassembled WGS sequence"/>
</dbReference>
<dbReference type="OrthoDB" id="10652059at2759"/>
<evidence type="ECO:0000313" key="3">
    <source>
        <dbReference type="Proteomes" id="UP000179807"/>
    </source>
</evidence>
<dbReference type="RefSeq" id="XP_068359734.1">
    <property type="nucleotide sequence ID" value="XM_068504291.1"/>
</dbReference>
<dbReference type="InterPro" id="IPR036770">
    <property type="entry name" value="Ankyrin_rpt-contain_sf"/>
</dbReference>
<name>A0A1J4KAA5_9EUKA</name>
<dbReference type="SMART" id="SM00248">
    <property type="entry name" value="ANK"/>
    <property type="match status" value="2"/>
</dbReference>
<dbReference type="PANTHER" id="PTHR24159">
    <property type="match status" value="1"/>
</dbReference>
<dbReference type="Pfam" id="PF00023">
    <property type="entry name" value="Ank"/>
    <property type="match status" value="1"/>
</dbReference>
<gene>
    <name evidence="2" type="ORF">TRFO_25345</name>
</gene>
<reference evidence="2" key="1">
    <citation type="submission" date="2016-10" db="EMBL/GenBank/DDBJ databases">
        <authorList>
            <person name="Benchimol M."/>
            <person name="Almeida L.G."/>
            <person name="Vasconcelos A.T."/>
            <person name="Perreira-Neves A."/>
            <person name="Rosa I.A."/>
            <person name="Tasca T."/>
            <person name="Bogo M.R."/>
            <person name="de Souza W."/>
        </authorList>
    </citation>
    <scope>NUCLEOTIDE SEQUENCE [LARGE SCALE GENOMIC DNA]</scope>
    <source>
        <strain evidence="2">K</strain>
    </source>
</reference>
<feature type="repeat" description="ANK" evidence="1">
    <location>
        <begin position="434"/>
        <end position="467"/>
    </location>
</feature>
<comment type="caution">
    <text evidence="2">The sequence shown here is derived from an EMBL/GenBank/DDBJ whole genome shotgun (WGS) entry which is preliminary data.</text>
</comment>
<sequence>MFTFHLDPVDKGTNFDWRISVNNIEVECIKINVIQHSKVIRSFVNKTPDAPLFSIILENEYYDHSLLTNFFQCQDVRLTDENYLFLKELLSELKIDTFNDKIDAFQHLLEEIQKKDTLLRNLYSCKKYLINVIESHECNLPDVVVNCVTMLDNIGDIEFFQIIFSCCVARPDSIDFYIDLIKQIDNQIPLLDQFKHYVEFEYQNSLEIDHFEVQCESRYILTKLSNTFESSQHDDTTSNSTNNNNTQEIIEIIRKDNIDALKAYIFDHNIEDYTTIKYSFNENEKCTILQKDKPTLLEIAAFFGAVKCFKYFLLNNDKVSFILAKYAVAGGNTEIIHICAQNKCIFVHTLNIAVKYHRFKVFNWIVETFKSNLSFSSFLIETAFKYCEIQIIFYLLKNGYFSPDFLIESVKSNNLILYQFFLPMVDINSISSIDGFTSLHAACFNGNLDMVTLILQQPGVEINKIVNSVFSK</sequence>
<dbReference type="PROSITE" id="PS50088">
    <property type="entry name" value="ANK_REPEAT"/>
    <property type="match status" value="1"/>
</dbReference>